<dbReference type="AlphaFoldDB" id="A0A0B6AMQ7"/>
<organism evidence="2 3">
    <name type="scientific">Priestia megaterium (strain ATCC 14581 / DSM 32 / CCUG 1817 / JCM 2506 / NBRC 15308 / NCIMB 9376 / NCTC 10342 / NRRL B-14308 / VKM B-512 / Ford 19)</name>
    <name type="common">Bacillus megaterium</name>
    <dbReference type="NCBI Taxonomy" id="1348623"/>
    <lineage>
        <taxon>Bacteria</taxon>
        <taxon>Bacillati</taxon>
        <taxon>Bacillota</taxon>
        <taxon>Bacilli</taxon>
        <taxon>Bacillales</taxon>
        <taxon>Bacillaceae</taxon>
        <taxon>Priestia</taxon>
    </lineage>
</organism>
<gene>
    <name evidence="2" type="ORF">BG04_3459</name>
</gene>
<dbReference type="EMBL" id="CP009920">
    <property type="protein sequence ID" value="AJI22367.1"/>
    <property type="molecule type" value="Genomic_DNA"/>
</dbReference>
<dbReference type="RefSeq" id="WP_034653683.1">
    <property type="nucleotide sequence ID" value="NZ_BCVB01000003.1"/>
</dbReference>
<dbReference type="Proteomes" id="UP000031829">
    <property type="component" value="Chromosome"/>
</dbReference>
<dbReference type="GeneID" id="93641518"/>
<dbReference type="Pfam" id="PF20274">
    <property type="entry name" value="cREC_REC"/>
    <property type="match status" value="1"/>
</dbReference>
<evidence type="ECO:0000313" key="3">
    <source>
        <dbReference type="Proteomes" id="UP000031829"/>
    </source>
</evidence>
<proteinExistence type="predicted"/>
<name>A0A0B6AMQ7_PRIM2</name>
<dbReference type="InterPro" id="IPR046909">
    <property type="entry name" value="cREC_REC"/>
</dbReference>
<dbReference type="KEGG" id="bmeg:BG04_3459"/>
<reference evidence="2 3" key="1">
    <citation type="journal article" date="2015" name="Genome Announc.">
        <title>Complete genome sequences for 35 biothreat assay-relevant bacillus species.</title>
        <authorList>
            <person name="Johnson S.L."/>
            <person name="Daligault H.E."/>
            <person name="Davenport K.W."/>
            <person name="Jaissle J."/>
            <person name="Frey K.G."/>
            <person name="Ladner J.T."/>
            <person name="Broomall S.M."/>
            <person name="Bishop-Lilly K.A."/>
            <person name="Bruce D.C."/>
            <person name="Gibbons H.S."/>
            <person name="Coyne S.R."/>
            <person name="Lo C.C."/>
            <person name="Meincke L."/>
            <person name="Munk A.C."/>
            <person name="Koroleva G.I."/>
            <person name="Rosenzweig C.N."/>
            <person name="Palacios G.F."/>
            <person name="Redden C.L."/>
            <person name="Minogue T.D."/>
            <person name="Chain P.S."/>
        </authorList>
    </citation>
    <scope>NUCLEOTIDE SEQUENCE [LARGE SCALE GENOMIC DNA]</scope>
    <source>
        <strain evidence="3">ATCC 14581 / DSM 32 / JCM 2506 / NBRC 15308 / NCIMB 9376 / NCTC 10342 / NRRL B-14308 / VKM B-512</strain>
    </source>
</reference>
<evidence type="ECO:0000259" key="1">
    <source>
        <dbReference type="Pfam" id="PF20274"/>
    </source>
</evidence>
<evidence type="ECO:0000313" key="2">
    <source>
        <dbReference type="EMBL" id="AJI22367.1"/>
    </source>
</evidence>
<dbReference type="HOGENOM" id="CLU_166822_1_0_9"/>
<accession>A0A0B6AMQ7</accession>
<protein>
    <recommendedName>
        <fullName evidence="1">Cyclic-phosphate processing Receiver domain-containing protein</fullName>
    </recommendedName>
</protein>
<feature type="domain" description="Cyclic-phosphate processing Receiver" evidence="1">
    <location>
        <begin position="3"/>
        <end position="86"/>
    </location>
</feature>
<sequence>MKINVFLDDYRKCPDGHVLAETIDECIDLLRSFDVEHLSLDHDLLSKTRNGLMLVHFMVKHHLYADRITIHSANHLGSKAMYNCFKDAQKEHKMPNNIKILRCPLPLR</sequence>